<dbReference type="Pfam" id="PF07173">
    <property type="entry name" value="GRDP-like"/>
    <property type="match status" value="1"/>
</dbReference>
<dbReference type="Proteomes" id="UP001214415">
    <property type="component" value="Chromosome 8"/>
</dbReference>
<organism evidence="15 16">
    <name type="scientific">Malassezia equina</name>
    <dbReference type="NCBI Taxonomy" id="1381935"/>
    <lineage>
        <taxon>Eukaryota</taxon>
        <taxon>Fungi</taxon>
        <taxon>Dikarya</taxon>
        <taxon>Basidiomycota</taxon>
        <taxon>Ustilaginomycotina</taxon>
        <taxon>Malasseziomycetes</taxon>
        <taxon>Malasseziales</taxon>
        <taxon>Malasseziaceae</taxon>
        <taxon>Malassezia</taxon>
    </lineage>
</organism>
<dbReference type="PANTHER" id="PTHR31528">
    <property type="entry name" value="4-AMINO-5-HYDROXYMETHYL-2-METHYLPYRIMIDINE PHOSPHATE SYNTHASE THI11-RELATED"/>
    <property type="match status" value="1"/>
</dbReference>
<dbReference type="GO" id="GO:0046872">
    <property type="term" value="F:metal ion binding"/>
    <property type="evidence" value="ECO:0007669"/>
    <property type="project" value="UniProtKB-KW"/>
</dbReference>
<evidence type="ECO:0000256" key="7">
    <source>
        <dbReference type="ARBA" id="ARBA00022723"/>
    </source>
</evidence>
<sequence>MEGKARGYLIKSFSTLMDEPFAGIIYLEGSGITVFQSLKGKRINYVGEFGKIQVDELAASHSISQDEYTTVRVVVVQRKRRDPNDVKMLRIDELACLGCCCFCSILYIANTLFLESHPDKVRAFLRAIKCATDYVTSFPVQDWEELKLYKKSMNTPVNEKMFERSFVYLSRDCANVQRDWNKVINYCKRLEIVSPDFQPNMTNSFISWNLLPDVEDPTAKQIAIAFDKTQTVLGRAWIDDVQRWSEGGDDETGFRLRGAIISPHDGYYFGKDPYAAILLRCFSNKRVSTATMWGKVSQPDNNKDIYGELVRGTVSAYQFGETNSFDVDEMSAALLRQLEGMSIYLPGRDSRAVNARRADIRHRLALMIKNYKQSHPLSPASIDLVGAVQRQYRFVDSVWQLGWLAQPETLDTKSALLRYRAWVSLVSLKAGLLVPTLDIDLCWHTHMLSARYYWDMTTTVGLFLDHEDKVEEKDMEEAASKTEYIWSHVFGQPYAASSVEKKRFLSKWKGKSRAQTPTRYPFSKTQTAIPFENLDPLLGCTVSMSLDDVEKKLVGQKRGGYCYEQNILFMHVLKEIGFKNVTPHSGRVYWIERPGYVPPRTHMLVSLDVEGTPYLADVGFGAATFSGPVRFVVDEPQELPRNKIRLVDVKDQEEFGGSEYLVQVFLKDKWKNVYAFHAHPAIESDLEVSNFYIGNSTKSIFKNKFMAAVHGPDYNAAMTNCNLNIHYLDGREEKHSLSPEQAVEKLRTVFHIDVPDTADLHGVFARLEGP</sequence>
<evidence type="ECO:0000259" key="14">
    <source>
        <dbReference type="Pfam" id="PF09084"/>
    </source>
</evidence>
<dbReference type="SUPFAM" id="SSF54001">
    <property type="entry name" value="Cysteine proteinases"/>
    <property type="match status" value="1"/>
</dbReference>
<evidence type="ECO:0000256" key="1">
    <source>
        <dbReference type="ARBA" id="ARBA00003469"/>
    </source>
</evidence>
<evidence type="ECO:0000256" key="3">
    <source>
        <dbReference type="ARBA" id="ARBA00006547"/>
    </source>
</evidence>
<evidence type="ECO:0000256" key="10">
    <source>
        <dbReference type="ARBA" id="ARBA00023004"/>
    </source>
</evidence>
<dbReference type="InterPro" id="IPR038765">
    <property type="entry name" value="Papain-like_cys_pep_sf"/>
</dbReference>
<evidence type="ECO:0000256" key="5">
    <source>
        <dbReference type="ARBA" id="ARBA00011738"/>
    </source>
</evidence>
<accession>A0AAF0EMF5</accession>
<dbReference type="Gene3D" id="2.40.128.150">
    <property type="entry name" value="Cysteine proteinases"/>
    <property type="match status" value="1"/>
</dbReference>
<evidence type="ECO:0000256" key="9">
    <source>
        <dbReference type="ARBA" id="ARBA00022977"/>
    </source>
</evidence>
<evidence type="ECO:0000256" key="2">
    <source>
        <dbReference type="ARBA" id="ARBA00004948"/>
    </source>
</evidence>
<dbReference type="InterPro" id="IPR001447">
    <property type="entry name" value="Arylamine_N-AcTrfase"/>
</dbReference>
<keyword evidence="9" id="KW-0784">Thiamine biosynthesis</keyword>
<gene>
    <name evidence="15" type="primary">nmt1</name>
    <name evidence="15" type="ORF">MEQU1_003517</name>
</gene>
<evidence type="ECO:0000313" key="16">
    <source>
        <dbReference type="Proteomes" id="UP001214415"/>
    </source>
</evidence>
<dbReference type="PRINTS" id="PR01543">
    <property type="entry name" value="ANATRNSFRASE"/>
</dbReference>
<comment type="catalytic activity">
    <reaction evidence="12">
        <text>N(6)-(pyridoxal phosphate)-L-lysyl-[4-amino-5-hydroxymethyl-2-methylpyrimidine phosphate synthase] + L-histidyl-[4-amino-5-hydroxymethyl-2-methylpyrimidine phosphate synthase] + 2 Fe(3+) + 4 H2O = L-lysyl-[4-amino-5-hydroxymethyl-2-methylpyrimidine phosphate synthase] + (2S)-2-amino-5-hydroxy-4-oxopentanoyl-[4-amino-5-hydroxymethyl-2-methylpyrimidine phosphate synthase] + 4-amino-2-methyl-5-(phosphooxymethyl)pyrimidine + 3-oxopropanoate + 2 Fe(2+) + 2 H(+)</text>
        <dbReference type="Rhea" id="RHEA:65756"/>
        <dbReference type="Rhea" id="RHEA-COMP:16892"/>
        <dbReference type="Rhea" id="RHEA-COMP:16893"/>
        <dbReference type="Rhea" id="RHEA-COMP:16894"/>
        <dbReference type="Rhea" id="RHEA-COMP:16895"/>
        <dbReference type="ChEBI" id="CHEBI:15377"/>
        <dbReference type="ChEBI" id="CHEBI:15378"/>
        <dbReference type="ChEBI" id="CHEBI:29033"/>
        <dbReference type="ChEBI" id="CHEBI:29034"/>
        <dbReference type="ChEBI" id="CHEBI:29969"/>
        <dbReference type="ChEBI" id="CHEBI:29979"/>
        <dbReference type="ChEBI" id="CHEBI:33190"/>
        <dbReference type="ChEBI" id="CHEBI:58354"/>
        <dbReference type="ChEBI" id="CHEBI:143915"/>
        <dbReference type="ChEBI" id="CHEBI:157692"/>
    </reaction>
    <physiologicalReaction direction="left-to-right" evidence="12">
        <dbReference type="Rhea" id="RHEA:65757"/>
    </physiologicalReaction>
</comment>
<evidence type="ECO:0000313" key="15">
    <source>
        <dbReference type="EMBL" id="WFD24812.1"/>
    </source>
</evidence>
<keyword evidence="7" id="KW-0479">Metal-binding</keyword>
<dbReference type="AlphaFoldDB" id="A0AAF0EMF5"/>
<keyword evidence="16" id="KW-1185">Reference proteome</keyword>
<dbReference type="PANTHER" id="PTHR31528:SF1">
    <property type="entry name" value="4-AMINO-5-HYDROXYMETHYL-2-METHYLPYRIMIDINE PHOSPHATE SYNTHASE THI11-RELATED"/>
    <property type="match status" value="1"/>
</dbReference>
<evidence type="ECO:0000256" key="8">
    <source>
        <dbReference type="ARBA" id="ARBA00022898"/>
    </source>
</evidence>
<feature type="domain" description="SsuA/THI5-like" evidence="14">
    <location>
        <begin position="4"/>
        <end position="73"/>
    </location>
</feature>
<comment type="similarity">
    <text evidence="4">Belongs to the NMT1/THI5 family.</text>
</comment>
<feature type="domain" description="SsuA/THI5-like" evidence="14">
    <location>
        <begin position="84"/>
        <end position="140"/>
    </location>
</feature>
<keyword evidence="8" id="KW-0663">Pyridoxal phosphate</keyword>
<protein>
    <recommendedName>
        <fullName evidence="11">Thiamine pyrimidine synthase</fullName>
    </recommendedName>
</protein>
<evidence type="ECO:0000256" key="11">
    <source>
        <dbReference type="ARBA" id="ARBA00033171"/>
    </source>
</evidence>
<keyword evidence="6 13" id="KW-0808">Transferase</keyword>
<evidence type="ECO:0000256" key="12">
    <source>
        <dbReference type="ARBA" id="ARBA00048179"/>
    </source>
</evidence>
<dbReference type="Gene3D" id="3.30.2140.10">
    <property type="entry name" value="Arylamine N-acetyltransferase"/>
    <property type="match status" value="1"/>
</dbReference>
<keyword evidence="10" id="KW-0408">Iron</keyword>
<comment type="function">
    <text evidence="1">Responsible for the formation of the pyrimidine heterocycle in the thiamine biosynthesis pathway. Catalyzes the formation of hydroxymethylpyrimidine phosphate (HMP-P) from histidine and pyridoxal phosphate (PLP). The protein uses PLP and the active site histidine to form HMP-P, generating an inactive enzyme. The enzyme can only undergo a single turnover, which suggests it is a suicide enzyme.</text>
</comment>
<dbReference type="InterPro" id="IPR015168">
    <property type="entry name" value="SsuA/THI5"/>
</dbReference>
<dbReference type="Pfam" id="PF00797">
    <property type="entry name" value="Acetyltransf_2"/>
    <property type="match status" value="1"/>
</dbReference>
<dbReference type="Pfam" id="PF09084">
    <property type="entry name" value="NMT1"/>
    <property type="match status" value="2"/>
</dbReference>
<name>A0AAF0EMF5_9BASI</name>
<proteinExistence type="inferred from homology"/>
<dbReference type="GO" id="GO:0009228">
    <property type="term" value="P:thiamine biosynthetic process"/>
    <property type="evidence" value="ECO:0007669"/>
    <property type="project" value="UniProtKB-KW"/>
</dbReference>
<dbReference type="InterPro" id="IPR009836">
    <property type="entry name" value="GRDP-like"/>
</dbReference>
<evidence type="ECO:0000256" key="4">
    <source>
        <dbReference type="ARBA" id="ARBA00009406"/>
    </source>
</evidence>
<reference evidence="15" key="1">
    <citation type="submission" date="2023-03" db="EMBL/GenBank/DDBJ databases">
        <title>Mating type loci evolution in Malassezia.</title>
        <authorList>
            <person name="Coelho M.A."/>
        </authorList>
    </citation>
    <scope>NUCLEOTIDE SEQUENCE</scope>
    <source>
        <strain evidence="15">CBS 12830</strain>
    </source>
</reference>
<dbReference type="GO" id="GO:0016407">
    <property type="term" value="F:acetyltransferase activity"/>
    <property type="evidence" value="ECO:0007669"/>
    <property type="project" value="InterPro"/>
</dbReference>
<comment type="pathway">
    <text evidence="2">Cofactor biosynthesis; thiamine diphosphate biosynthesis.</text>
</comment>
<evidence type="ECO:0000256" key="13">
    <source>
        <dbReference type="RuleBase" id="RU003452"/>
    </source>
</evidence>
<keyword evidence="13" id="KW-0012">Acyltransferase</keyword>
<evidence type="ECO:0000256" key="6">
    <source>
        <dbReference type="ARBA" id="ARBA00022679"/>
    </source>
</evidence>
<dbReference type="EMBL" id="CP119907">
    <property type="protein sequence ID" value="WFD24812.1"/>
    <property type="molecule type" value="Genomic_DNA"/>
</dbReference>
<dbReference type="Gene3D" id="3.40.190.10">
    <property type="entry name" value="Periplasmic binding protein-like II"/>
    <property type="match status" value="2"/>
</dbReference>
<comment type="similarity">
    <text evidence="3 13">Belongs to the arylamine N-acetyltransferase family.</text>
</comment>
<dbReference type="InterPro" id="IPR027939">
    <property type="entry name" value="NMT1/THI5"/>
</dbReference>
<comment type="subunit">
    <text evidence="5">Homodimer.</text>
</comment>